<dbReference type="EMBL" id="FCOX02000236">
    <property type="protein sequence ID" value="SAL07512.1"/>
    <property type="molecule type" value="Genomic_DNA"/>
</dbReference>
<evidence type="ECO:0000313" key="2">
    <source>
        <dbReference type="Proteomes" id="UP000071859"/>
    </source>
</evidence>
<dbReference type="Proteomes" id="UP000071859">
    <property type="component" value="Unassembled WGS sequence"/>
</dbReference>
<reference evidence="1" key="1">
    <citation type="submission" date="2016-01" db="EMBL/GenBank/DDBJ databases">
        <authorList>
            <person name="Peeters C."/>
        </authorList>
    </citation>
    <scope>NUCLEOTIDE SEQUENCE</scope>
    <source>
        <strain evidence="1">LMG 29321</strain>
    </source>
</reference>
<sequence length="437" mass="48103">MSQSGNGQRQLQLRGNALFGPPVIADQTGAQALMTRDDGVQGAMERRNIERAVQPHGHRDVIGGLTRGELLEEPQPLLREGQRQMRRTGLGQQGRARVREARPGIVFDGLGQRSDRGRVEQYAQGQLPVQHGAQLRDEAGGEQRMAAQREEALGHADAFEAQHTGKGLGERVFERGARSDVRTQVLPLRVGQRAAVELAVGRERERIEHDEGGRHHVVGQAFGQMDAQRVHHADGISASGERDIGDQALVGRTVATAVVAGDDHRFTHRRMAGELRFDLPEFDTEAANLDLMIVTAEEFEIAVGQPAGEIAGAVHARAGLVAERIVEEAFSGEIGTIQITACNAGTADIKLADRARRHRLAMRIEHIGVRVRERSAERQRTIRIAGFEHLERQHADSRFGRTVVIQDAQSGMIRPQRGNPVALCHFASQHDQLLRER</sequence>
<name>A0A158EKU7_9BURK</name>
<dbReference type="AntiFam" id="ANF00178">
    <property type="entry name" value="Shadow ORF (opposite dhbF)"/>
</dbReference>
<evidence type="ECO:0000313" key="1">
    <source>
        <dbReference type="EMBL" id="SAL07512.1"/>
    </source>
</evidence>
<proteinExistence type="predicted"/>
<protein>
    <submittedName>
        <fullName evidence="1">Uncharacterized protein</fullName>
    </submittedName>
</protein>
<gene>
    <name evidence="1" type="ORF">AWB78_08610</name>
</gene>
<dbReference type="AlphaFoldDB" id="A0A158EKU7"/>
<accession>A0A158EKU7</accession>
<keyword evidence="2" id="KW-1185">Reference proteome</keyword>
<comment type="caution">
    <text evidence="1">The sequence shown here is derived from an EMBL/GenBank/DDBJ whole genome shotgun (WGS) entry which is preliminary data.</text>
</comment>
<organism evidence="1 2">
    <name type="scientific">Caballeronia calidae</name>
    <dbReference type="NCBI Taxonomy" id="1777139"/>
    <lineage>
        <taxon>Bacteria</taxon>
        <taxon>Pseudomonadati</taxon>
        <taxon>Pseudomonadota</taxon>
        <taxon>Betaproteobacteria</taxon>
        <taxon>Burkholderiales</taxon>
        <taxon>Burkholderiaceae</taxon>
        <taxon>Caballeronia</taxon>
    </lineage>
</organism>